<reference evidence="3 4" key="1">
    <citation type="submission" date="2019-02" db="EMBL/GenBank/DDBJ databases">
        <title>Planctomycetal bacteria perform biofilm scaping via a novel small molecule.</title>
        <authorList>
            <person name="Jeske O."/>
            <person name="Boedeker C."/>
            <person name="Wiegand S."/>
            <person name="Breitling P."/>
            <person name="Kallscheuer N."/>
            <person name="Jogler M."/>
            <person name="Rohde M."/>
            <person name="Petersen J."/>
            <person name="Medema M.H."/>
            <person name="Surup F."/>
            <person name="Jogler C."/>
        </authorList>
    </citation>
    <scope>NUCLEOTIDE SEQUENCE [LARGE SCALE GENOMIC DNA]</scope>
    <source>
        <strain evidence="3 4">Mal15</strain>
    </source>
</reference>
<protein>
    <submittedName>
        <fullName evidence="3">Response regulator rcp1</fullName>
    </submittedName>
</protein>
<dbReference type="Gene3D" id="3.40.50.2300">
    <property type="match status" value="1"/>
</dbReference>
<dbReference type="KEGG" id="smam:Mal15_17120"/>
<dbReference type="RefSeq" id="WP_147867319.1">
    <property type="nucleotide sequence ID" value="NZ_CP036264.1"/>
</dbReference>
<dbReference type="InterPro" id="IPR052893">
    <property type="entry name" value="TCS_response_regulator"/>
</dbReference>
<dbReference type="InterPro" id="IPR001789">
    <property type="entry name" value="Sig_transdc_resp-reg_receiver"/>
</dbReference>
<evidence type="ECO:0000256" key="1">
    <source>
        <dbReference type="PROSITE-ProRule" id="PRU00169"/>
    </source>
</evidence>
<dbReference type="PANTHER" id="PTHR44520:SF2">
    <property type="entry name" value="RESPONSE REGULATOR RCP1"/>
    <property type="match status" value="1"/>
</dbReference>
<evidence type="ECO:0000259" key="2">
    <source>
        <dbReference type="PROSITE" id="PS50110"/>
    </source>
</evidence>
<dbReference type="SUPFAM" id="SSF52172">
    <property type="entry name" value="CheY-like"/>
    <property type="match status" value="1"/>
</dbReference>
<dbReference type="PANTHER" id="PTHR44520">
    <property type="entry name" value="RESPONSE REGULATOR RCP1-RELATED"/>
    <property type="match status" value="1"/>
</dbReference>
<keyword evidence="4" id="KW-1185">Reference proteome</keyword>
<accession>A0A5B9MCC4</accession>
<evidence type="ECO:0000313" key="3">
    <source>
        <dbReference type="EMBL" id="QEF97670.1"/>
    </source>
</evidence>
<dbReference type="AlphaFoldDB" id="A0A5B9MCC4"/>
<keyword evidence="1" id="KW-0597">Phosphoprotein</keyword>
<dbReference type="InterPro" id="IPR011006">
    <property type="entry name" value="CheY-like_superfamily"/>
</dbReference>
<sequence>MSESELDGFFDEKRKIEVLLVEDSPSDAMLTIEALREGCVTESLHHVEDGVEALDFLRRLGKYAGAPRPDVVLLDLNMPRKNGHEVLREIRADDALQFLPVIMLTTSDDEHDVLKAYGENVNCYITKPVDLNAFVRAMRSLGDFWLKWVTPPPPTA</sequence>
<dbReference type="Pfam" id="PF00072">
    <property type="entry name" value="Response_reg"/>
    <property type="match status" value="1"/>
</dbReference>
<dbReference type="CDD" id="cd17557">
    <property type="entry name" value="REC_Rcp-like"/>
    <property type="match status" value="1"/>
</dbReference>
<dbReference type="EMBL" id="CP036264">
    <property type="protein sequence ID" value="QEF97670.1"/>
    <property type="molecule type" value="Genomic_DNA"/>
</dbReference>
<proteinExistence type="predicted"/>
<feature type="domain" description="Response regulatory" evidence="2">
    <location>
        <begin position="17"/>
        <end position="142"/>
    </location>
</feature>
<gene>
    <name evidence="3" type="primary">rcp1_3</name>
    <name evidence="3" type="ORF">Mal15_17120</name>
</gene>
<dbReference type="PROSITE" id="PS50110">
    <property type="entry name" value="RESPONSE_REGULATORY"/>
    <property type="match status" value="1"/>
</dbReference>
<dbReference type="SMART" id="SM00448">
    <property type="entry name" value="REC"/>
    <property type="match status" value="1"/>
</dbReference>
<feature type="modified residue" description="4-aspartylphosphate" evidence="1">
    <location>
        <position position="75"/>
    </location>
</feature>
<organism evidence="3 4">
    <name type="scientific">Stieleria maiorica</name>
    <dbReference type="NCBI Taxonomy" id="2795974"/>
    <lineage>
        <taxon>Bacteria</taxon>
        <taxon>Pseudomonadati</taxon>
        <taxon>Planctomycetota</taxon>
        <taxon>Planctomycetia</taxon>
        <taxon>Pirellulales</taxon>
        <taxon>Pirellulaceae</taxon>
        <taxon>Stieleria</taxon>
    </lineage>
</organism>
<name>A0A5B9MCC4_9BACT</name>
<dbReference type="Proteomes" id="UP000321353">
    <property type="component" value="Chromosome"/>
</dbReference>
<evidence type="ECO:0000313" key="4">
    <source>
        <dbReference type="Proteomes" id="UP000321353"/>
    </source>
</evidence>
<dbReference type="GO" id="GO:0000160">
    <property type="term" value="P:phosphorelay signal transduction system"/>
    <property type="evidence" value="ECO:0007669"/>
    <property type="project" value="InterPro"/>
</dbReference>